<dbReference type="Proteomes" id="UP001497382">
    <property type="component" value="Unassembled WGS sequence"/>
</dbReference>
<dbReference type="PANTHER" id="PTHR15863">
    <property type="entry name" value="MRN COMPLEX-INTERACTING PROTEIN"/>
    <property type="match status" value="1"/>
</dbReference>
<comment type="caution">
    <text evidence="3">The sequence shown here is derived from an EMBL/GenBank/DDBJ whole genome shotgun (WGS) entry which is preliminary data.</text>
</comment>
<dbReference type="GO" id="GO:0005634">
    <property type="term" value="C:nucleus"/>
    <property type="evidence" value="ECO:0007669"/>
    <property type="project" value="TreeGrafter"/>
</dbReference>
<protein>
    <recommendedName>
        <fullName evidence="2">MRN complex-interacting protein N-terminal domain-containing protein</fullName>
    </recommendedName>
</protein>
<gene>
    <name evidence="3" type="ORF">LARSCL_LOCUS8686</name>
</gene>
<dbReference type="Pfam" id="PF15749">
    <property type="entry name" value="MRNIP"/>
    <property type="match status" value="1"/>
</dbReference>
<evidence type="ECO:0000259" key="2">
    <source>
        <dbReference type="Pfam" id="PF15749"/>
    </source>
</evidence>
<accession>A0AAV1ZXM4</accession>
<evidence type="ECO:0000313" key="3">
    <source>
        <dbReference type="EMBL" id="CAL1276502.1"/>
    </source>
</evidence>
<feature type="domain" description="MRN complex-interacting protein N-terminal" evidence="2">
    <location>
        <begin position="7"/>
        <end position="126"/>
    </location>
</feature>
<dbReference type="PANTHER" id="PTHR15863:SF2">
    <property type="entry name" value="MRN COMPLEX-INTERACTING PROTEIN"/>
    <property type="match status" value="1"/>
</dbReference>
<dbReference type="InterPro" id="IPR032739">
    <property type="entry name" value="MRNIP"/>
</dbReference>
<evidence type="ECO:0000256" key="1">
    <source>
        <dbReference type="SAM" id="MobiDB-lite"/>
    </source>
</evidence>
<feature type="compositionally biased region" description="Polar residues" evidence="1">
    <location>
        <begin position="218"/>
        <end position="229"/>
    </location>
</feature>
<feature type="compositionally biased region" description="Basic and acidic residues" evidence="1">
    <location>
        <begin position="233"/>
        <end position="247"/>
    </location>
</feature>
<feature type="region of interest" description="Disordered" evidence="1">
    <location>
        <begin position="217"/>
        <end position="247"/>
    </location>
</feature>
<reference evidence="3 4" key="1">
    <citation type="submission" date="2024-04" db="EMBL/GenBank/DDBJ databases">
        <authorList>
            <person name="Rising A."/>
            <person name="Reimegard J."/>
            <person name="Sonavane S."/>
            <person name="Akerstrom W."/>
            <person name="Nylinder S."/>
            <person name="Hedman E."/>
            <person name="Kallberg Y."/>
        </authorList>
    </citation>
    <scope>NUCLEOTIDE SEQUENCE [LARGE SCALE GENOMIC DNA]</scope>
</reference>
<sequence>MPQEFQILRCCDCEKFQVHHVKKAKKWQCKVCGLKQSMKRAFFIGSSRDCRVNVQKLNFQAGEQEMKRKLIESCSSVDDENPSLEISNEDFGFSTENEIDENDWIDKSDGIDFGFSTENEVDENDWIDKNDGIDESDWVDENDWIDGIDENPTENLYNRNLQYDFDDEMPRKKQRCESYSGSKTSEEDNLIHLNKDVENQRGFVFLSILKCQQDENSSKTVNSSNNISSADVPKVEDKQEYDSFKDREENSLTEVAKYRSNSVLKPTHGFQLILNEAKKQRTDFNYDLDL</sequence>
<dbReference type="GO" id="GO:0003682">
    <property type="term" value="F:chromatin binding"/>
    <property type="evidence" value="ECO:0007669"/>
    <property type="project" value="TreeGrafter"/>
</dbReference>
<organism evidence="3 4">
    <name type="scientific">Larinioides sclopetarius</name>
    <dbReference type="NCBI Taxonomy" id="280406"/>
    <lineage>
        <taxon>Eukaryota</taxon>
        <taxon>Metazoa</taxon>
        <taxon>Ecdysozoa</taxon>
        <taxon>Arthropoda</taxon>
        <taxon>Chelicerata</taxon>
        <taxon>Arachnida</taxon>
        <taxon>Araneae</taxon>
        <taxon>Araneomorphae</taxon>
        <taxon>Entelegynae</taxon>
        <taxon>Araneoidea</taxon>
        <taxon>Araneidae</taxon>
        <taxon>Larinioides</taxon>
    </lineage>
</organism>
<dbReference type="GO" id="GO:0007095">
    <property type="term" value="P:mitotic G2 DNA damage checkpoint signaling"/>
    <property type="evidence" value="ECO:0007669"/>
    <property type="project" value="TreeGrafter"/>
</dbReference>
<proteinExistence type="predicted"/>
<keyword evidence="4" id="KW-1185">Reference proteome</keyword>
<dbReference type="EMBL" id="CAXIEN010000094">
    <property type="protein sequence ID" value="CAL1276502.1"/>
    <property type="molecule type" value="Genomic_DNA"/>
</dbReference>
<dbReference type="InterPro" id="IPR049472">
    <property type="entry name" value="MRNIP_N"/>
</dbReference>
<evidence type="ECO:0000313" key="4">
    <source>
        <dbReference type="Proteomes" id="UP001497382"/>
    </source>
</evidence>
<name>A0AAV1ZXM4_9ARAC</name>
<dbReference type="AlphaFoldDB" id="A0AAV1ZXM4"/>